<dbReference type="AlphaFoldDB" id="A0A6L7GG63"/>
<dbReference type="GO" id="GO:0016846">
    <property type="term" value="F:carbon-sulfur lyase activity"/>
    <property type="evidence" value="ECO:0007669"/>
    <property type="project" value="InterPro"/>
</dbReference>
<dbReference type="SUPFAM" id="SSF51316">
    <property type="entry name" value="Mss4-like"/>
    <property type="match status" value="1"/>
</dbReference>
<proteinExistence type="inferred from homology"/>
<organism evidence="6 7">
    <name type="scientific">Allopontixanthobacter confluentis</name>
    <dbReference type="NCBI Taxonomy" id="1849021"/>
    <lineage>
        <taxon>Bacteria</taxon>
        <taxon>Pseudomonadati</taxon>
        <taxon>Pseudomonadota</taxon>
        <taxon>Alphaproteobacteria</taxon>
        <taxon>Sphingomonadales</taxon>
        <taxon>Erythrobacteraceae</taxon>
        <taxon>Allopontixanthobacter</taxon>
    </lineage>
</organism>
<evidence type="ECO:0000313" key="6">
    <source>
        <dbReference type="EMBL" id="MXP14857.1"/>
    </source>
</evidence>
<dbReference type="PROSITE" id="PS51891">
    <property type="entry name" value="CENP_V_GFA"/>
    <property type="match status" value="1"/>
</dbReference>
<evidence type="ECO:0000256" key="2">
    <source>
        <dbReference type="ARBA" id="ARBA00022723"/>
    </source>
</evidence>
<dbReference type="PANTHER" id="PTHR33337">
    <property type="entry name" value="GFA DOMAIN-CONTAINING PROTEIN"/>
    <property type="match status" value="1"/>
</dbReference>
<dbReference type="InterPro" id="IPR011057">
    <property type="entry name" value="Mss4-like_sf"/>
</dbReference>
<dbReference type="Pfam" id="PF04828">
    <property type="entry name" value="GFA"/>
    <property type="match status" value="1"/>
</dbReference>
<sequence>MTHSSEGGCLCGAIRYEITGDPAMSIVCHCTHCQKQSGSAFSTIIGVPEGNITIHGAPSTYADTGDSGGAVIRQFCGNCGSPLFSLVDNAPGMVFVKSGTLDDTAGFAPAMHIWGKSKQHWVETGAAPVFPTMPDQGDGPE</sequence>
<evidence type="ECO:0000256" key="3">
    <source>
        <dbReference type="ARBA" id="ARBA00022833"/>
    </source>
</evidence>
<evidence type="ECO:0000256" key="1">
    <source>
        <dbReference type="ARBA" id="ARBA00005495"/>
    </source>
</evidence>
<keyword evidence="3" id="KW-0862">Zinc</keyword>
<dbReference type="OrthoDB" id="7186766at2"/>
<gene>
    <name evidence="6" type="ORF">GRI44_08880</name>
</gene>
<dbReference type="EMBL" id="WTYU01000002">
    <property type="protein sequence ID" value="MXP14857.1"/>
    <property type="molecule type" value="Genomic_DNA"/>
</dbReference>
<comment type="caution">
    <text evidence="6">The sequence shown here is derived from an EMBL/GenBank/DDBJ whole genome shotgun (WGS) entry which is preliminary data.</text>
</comment>
<evidence type="ECO:0000256" key="4">
    <source>
        <dbReference type="ARBA" id="ARBA00023239"/>
    </source>
</evidence>
<comment type="similarity">
    <text evidence="1">Belongs to the Gfa family.</text>
</comment>
<keyword evidence="7" id="KW-1185">Reference proteome</keyword>
<dbReference type="Proteomes" id="UP000473531">
    <property type="component" value="Unassembled WGS sequence"/>
</dbReference>
<accession>A0A6L7GG63</accession>
<dbReference type="GO" id="GO:0046872">
    <property type="term" value="F:metal ion binding"/>
    <property type="evidence" value="ECO:0007669"/>
    <property type="project" value="UniProtKB-KW"/>
</dbReference>
<protein>
    <submittedName>
        <fullName evidence="6">Aldehyde-activating protein</fullName>
    </submittedName>
</protein>
<name>A0A6L7GG63_9SPHN</name>
<feature type="domain" description="CENP-V/GFA" evidence="5">
    <location>
        <begin position="5"/>
        <end position="111"/>
    </location>
</feature>
<keyword evidence="4" id="KW-0456">Lyase</keyword>
<reference evidence="6 7" key="1">
    <citation type="submission" date="2019-12" db="EMBL/GenBank/DDBJ databases">
        <title>Genomic-based taxomic classification of the family Erythrobacteraceae.</title>
        <authorList>
            <person name="Xu L."/>
        </authorList>
    </citation>
    <scope>NUCLEOTIDE SEQUENCE [LARGE SCALE GENOMIC DNA]</scope>
    <source>
        <strain evidence="6 7">KCTC 52259</strain>
    </source>
</reference>
<dbReference type="Gene3D" id="3.90.1590.10">
    <property type="entry name" value="glutathione-dependent formaldehyde- activating enzyme (gfa)"/>
    <property type="match status" value="1"/>
</dbReference>
<dbReference type="RefSeq" id="WP_160601467.1">
    <property type="nucleotide sequence ID" value="NZ_WTYU01000002.1"/>
</dbReference>
<keyword evidence="2" id="KW-0479">Metal-binding</keyword>
<evidence type="ECO:0000313" key="7">
    <source>
        <dbReference type="Proteomes" id="UP000473531"/>
    </source>
</evidence>
<dbReference type="PANTHER" id="PTHR33337:SF40">
    <property type="entry name" value="CENP-V_GFA DOMAIN-CONTAINING PROTEIN-RELATED"/>
    <property type="match status" value="1"/>
</dbReference>
<dbReference type="InterPro" id="IPR006913">
    <property type="entry name" value="CENP-V/GFA"/>
</dbReference>
<evidence type="ECO:0000259" key="5">
    <source>
        <dbReference type="PROSITE" id="PS51891"/>
    </source>
</evidence>